<dbReference type="Gene3D" id="3.30.70.270">
    <property type="match status" value="1"/>
</dbReference>
<dbReference type="InterPro" id="IPR050469">
    <property type="entry name" value="Diguanylate_Cyclase"/>
</dbReference>
<evidence type="ECO:0000256" key="2">
    <source>
        <dbReference type="ARBA" id="ARBA00015125"/>
    </source>
</evidence>
<dbReference type="GO" id="GO:0052621">
    <property type="term" value="F:diguanylate cyclase activity"/>
    <property type="evidence" value="ECO:0007669"/>
    <property type="project" value="UniProtKB-EC"/>
</dbReference>
<dbReference type="Pfam" id="PF11563">
    <property type="entry name" value="Protoglobin"/>
    <property type="match status" value="1"/>
</dbReference>
<dbReference type="RefSeq" id="WP_051435076.1">
    <property type="nucleotide sequence ID" value="NZ_JACIDC010000005.1"/>
</dbReference>
<proteinExistence type="predicted"/>
<dbReference type="CDD" id="cd01949">
    <property type="entry name" value="GGDEF"/>
    <property type="match status" value="1"/>
</dbReference>
<evidence type="ECO:0000259" key="5">
    <source>
        <dbReference type="PROSITE" id="PS50887"/>
    </source>
</evidence>
<dbReference type="SMART" id="SM00267">
    <property type="entry name" value="GGDEF"/>
    <property type="match status" value="1"/>
</dbReference>
<organism evidence="6 7">
    <name type="scientific">Microvirga flocculans</name>
    <dbReference type="NCBI Taxonomy" id="217168"/>
    <lineage>
        <taxon>Bacteria</taxon>
        <taxon>Pseudomonadati</taxon>
        <taxon>Pseudomonadota</taxon>
        <taxon>Alphaproteobacteria</taxon>
        <taxon>Hyphomicrobiales</taxon>
        <taxon>Methylobacteriaceae</taxon>
        <taxon>Microvirga</taxon>
    </lineage>
</organism>
<accession>A0A7W6IG32</accession>
<protein>
    <recommendedName>
        <fullName evidence="2">Diguanylate cyclase DosC</fullName>
        <ecNumber evidence="1">2.7.7.65</ecNumber>
    </recommendedName>
    <alternativeName>
        <fullName evidence="3">Direct oxygen-sensing cyclase</fullName>
    </alternativeName>
</protein>
<dbReference type="EC" id="2.7.7.65" evidence="1"/>
<dbReference type="NCBIfam" id="TIGR00254">
    <property type="entry name" value="GGDEF"/>
    <property type="match status" value="1"/>
</dbReference>
<dbReference type="PROSITE" id="PS50887">
    <property type="entry name" value="GGDEF"/>
    <property type="match status" value="1"/>
</dbReference>
<dbReference type="Pfam" id="PF00990">
    <property type="entry name" value="GGDEF"/>
    <property type="match status" value="1"/>
</dbReference>
<dbReference type="PANTHER" id="PTHR45138:SF9">
    <property type="entry name" value="DIGUANYLATE CYCLASE DGCM-RELATED"/>
    <property type="match status" value="1"/>
</dbReference>
<dbReference type="GO" id="GO:0020037">
    <property type="term" value="F:heme binding"/>
    <property type="evidence" value="ECO:0007669"/>
    <property type="project" value="InterPro"/>
</dbReference>
<dbReference type="InterPro" id="IPR009050">
    <property type="entry name" value="Globin-like_sf"/>
</dbReference>
<gene>
    <name evidence="6" type="ORF">GGR34_001835</name>
</gene>
<keyword evidence="7" id="KW-1185">Reference proteome</keyword>
<evidence type="ECO:0000256" key="3">
    <source>
        <dbReference type="ARBA" id="ARBA00029839"/>
    </source>
</evidence>
<name>A0A7W6IG32_9HYPH</name>
<evidence type="ECO:0000256" key="1">
    <source>
        <dbReference type="ARBA" id="ARBA00012528"/>
    </source>
</evidence>
<reference evidence="6 7" key="1">
    <citation type="submission" date="2020-08" db="EMBL/GenBank/DDBJ databases">
        <title>Genomic Encyclopedia of Type Strains, Phase IV (KMG-IV): sequencing the most valuable type-strain genomes for metagenomic binning, comparative biology and taxonomic classification.</title>
        <authorList>
            <person name="Goeker M."/>
        </authorList>
    </citation>
    <scope>NUCLEOTIDE SEQUENCE [LARGE SCALE GENOMIC DNA]</scope>
    <source>
        <strain evidence="6 7">DSM 15743</strain>
    </source>
</reference>
<keyword evidence="6" id="KW-0808">Transferase</keyword>
<sequence length="433" mass="48572">MLATVVTQKADELVRLFYDTFLQDKEASSFLSHSVVHSRLSHSLRDWLLNLLRADTSEEKSRFEDRQRAIGEVHARIKIPIHLVLEGAALVKGAVARHLMQLDLSREVLGEALMQLGRRIDYSMQLMSQAYVSGSMRRAQLDESFRLFALGQDITLERESQRAALMEWSQAVLFALFGSGSATGLKPISSSPFGLWLYHRAGVMFQDAPALESIEGAMEQIDRVLLPKIDEARATQDPSLTGLVEDLQGLVEQIKFLLADLFQSAAGFENGRDPLTRTLNRRFLPSILSREISIASKNRTPFTVLMIDVDHFKQINDRWGHSAGDAILRQIAEIVLDTVRLSDFVFRYGGEEFLIALIETDAEQGFQIAERMRQALLGRELRLSDDTKISVTISIGLATYEGHPDYAYLVDAADRALYRSKEAGRNRTTVASG</sequence>
<dbReference type="InterPro" id="IPR043128">
    <property type="entry name" value="Rev_trsase/Diguanyl_cyclase"/>
</dbReference>
<comment type="caution">
    <text evidence="6">The sequence shown here is derived from an EMBL/GenBank/DDBJ whole genome shotgun (WGS) entry which is preliminary data.</text>
</comment>
<dbReference type="AlphaFoldDB" id="A0A7W6IG32"/>
<dbReference type="GO" id="GO:0043709">
    <property type="term" value="P:cell adhesion involved in single-species biofilm formation"/>
    <property type="evidence" value="ECO:0007669"/>
    <property type="project" value="TreeGrafter"/>
</dbReference>
<dbReference type="GO" id="GO:0005886">
    <property type="term" value="C:plasma membrane"/>
    <property type="evidence" value="ECO:0007669"/>
    <property type="project" value="TreeGrafter"/>
</dbReference>
<evidence type="ECO:0000313" key="7">
    <source>
        <dbReference type="Proteomes" id="UP000519439"/>
    </source>
</evidence>
<feature type="domain" description="GGDEF" evidence="5">
    <location>
        <begin position="300"/>
        <end position="433"/>
    </location>
</feature>
<dbReference type="Pfam" id="PF21118">
    <property type="entry name" value="DosC_2nd"/>
    <property type="match status" value="1"/>
</dbReference>
<dbReference type="InterPro" id="IPR000160">
    <property type="entry name" value="GGDEF_dom"/>
</dbReference>
<dbReference type="SUPFAM" id="SSF46458">
    <property type="entry name" value="Globin-like"/>
    <property type="match status" value="1"/>
</dbReference>
<dbReference type="SUPFAM" id="SSF55073">
    <property type="entry name" value="Nucleotide cyclase"/>
    <property type="match status" value="1"/>
</dbReference>
<dbReference type="Gene3D" id="1.10.490.10">
    <property type="entry name" value="Globins"/>
    <property type="match status" value="1"/>
</dbReference>
<dbReference type="Proteomes" id="UP000519439">
    <property type="component" value="Unassembled WGS sequence"/>
</dbReference>
<dbReference type="PANTHER" id="PTHR45138">
    <property type="entry name" value="REGULATORY COMPONENTS OF SENSORY TRANSDUCTION SYSTEM"/>
    <property type="match status" value="1"/>
</dbReference>
<comment type="catalytic activity">
    <reaction evidence="4">
        <text>2 GTP = 3',3'-c-di-GMP + 2 diphosphate</text>
        <dbReference type="Rhea" id="RHEA:24898"/>
        <dbReference type="ChEBI" id="CHEBI:33019"/>
        <dbReference type="ChEBI" id="CHEBI:37565"/>
        <dbReference type="ChEBI" id="CHEBI:58805"/>
        <dbReference type="EC" id="2.7.7.65"/>
    </reaction>
</comment>
<evidence type="ECO:0000313" key="6">
    <source>
        <dbReference type="EMBL" id="MBB4040184.1"/>
    </source>
</evidence>
<dbReference type="EMBL" id="JACIDC010000005">
    <property type="protein sequence ID" value="MBB4040184.1"/>
    <property type="molecule type" value="Genomic_DNA"/>
</dbReference>
<dbReference type="GO" id="GO:0019825">
    <property type="term" value="F:oxygen binding"/>
    <property type="evidence" value="ECO:0007669"/>
    <property type="project" value="InterPro"/>
</dbReference>
<dbReference type="GO" id="GO:1902201">
    <property type="term" value="P:negative regulation of bacterial-type flagellum-dependent cell motility"/>
    <property type="evidence" value="ECO:0007669"/>
    <property type="project" value="TreeGrafter"/>
</dbReference>
<keyword evidence="6" id="KW-0548">Nucleotidyltransferase</keyword>
<dbReference type="FunFam" id="3.30.70.270:FF:000001">
    <property type="entry name" value="Diguanylate cyclase domain protein"/>
    <property type="match status" value="1"/>
</dbReference>
<dbReference type="InterPro" id="IPR012292">
    <property type="entry name" value="Globin/Proto"/>
</dbReference>
<dbReference type="InterPro" id="IPR029787">
    <property type="entry name" value="Nucleotide_cyclase"/>
</dbReference>
<dbReference type="InterPro" id="IPR044398">
    <property type="entry name" value="Globin-sensor_dom"/>
</dbReference>
<dbReference type="InterPro" id="IPR048442">
    <property type="entry name" value="DosC_2nd"/>
</dbReference>
<evidence type="ECO:0000256" key="4">
    <source>
        <dbReference type="ARBA" id="ARBA00034247"/>
    </source>
</evidence>